<dbReference type="Pfam" id="PF13489">
    <property type="entry name" value="Methyltransf_23"/>
    <property type="match status" value="1"/>
</dbReference>
<sequence>MSCLGIRMPYFCSRSYGQSRVPVNGRAHFPPRHLQSSVLCIVGNHYRFVVSGFKPLMVGDIEDLSPASDSDWASADGASLDVTTLASSVLNYEYKNGRRYHAYRSGAYLMPNDEEEQDRMDLLHHIYALILDGELYMAPIKSHPERVLDLGTGTGIWAMDFADQYKSAEVLGNDLSPIQPSWIPPNLQFEIDDYEADWVYSRPFDYIHGRELAGAVSNFDRLFRQGFKHLKPGGYLEMQSFRVEVYADDDSLDRAPYTTKMCSLIQEASAKFGKPMANMDEWADKMTKVGFEDVTCKIIKVPISPWPLDKKQKEIGKYFQAQQMQGIQSYVPELLQDILKWGADEVEVLMAGARKELFDTTVHQYGKLYFVYGRKPAG</sequence>
<proteinExistence type="predicted"/>
<keyword evidence="1" id="KW-0489">Methyltransferase</keyword>
<keyword evidence="2" id="KW-1185">Reference proteome</keyword>
<dbReference type="PANTHER" id="PTHR43591:SF31">
    <property type="entry name" value="LAEA-LIKE, PUTATIVE (AFU_ORTHOLOGUE AFUA_8G01930)-RELATED"/>
    <property type="match status" value="1"/>
</dbReference>
<dbReference type="Gene3D" id="3.40.50.150">
    <property type="entry name" value="Vaccinia Virus protein VP39"/>
    <property type="match status" value="1"/>
</dbReference>
<evidence type="ECO:0000313" key="1">
    <source>
        <dbReference type="EMBL" id="KAE8166506.1"/>
    </source>
</evidence>
<dbReference type="PANTHER" id="PTHR43591">
    <property type="entry name" value="METHYLTRANSFERASE"/>
    <property type="match status" value="1"/>
</dbReference>
<dbReference type="AlphaFoldDB" id="A0A5N6V665"/>
<organism evidence="1 2">
    <name type="scientific">Aspergillus tamarii</name>
    <dbReference type="NCBI Taxonomy" id="41984"/>
    <lineage>
        <taxon>Eukaryota</taxon>
        <taxon>Fungi</taxon>
        <taxon>Dikarya</taxon>
        <taxon>Ascomycota</taxon>
        <taxon>Pezizomycotina</taxon>
        <taxon>Eurotiomycetes</taxon>
        <taxon>Eurotiomycetidae</taxon>
        <taxon>Eurotiales</taxon>
        <taxon>Aspergillaceae</taxon>
        <taxon>Aspergillus</taxon>
        <taxon>Aspergillus subgen. Circumdati</taxon>
    </lineage>
</organism>
<name>A0A5N6V665_ASPTM</name>
<dbReference type="Proteomes" id="UP000326950">
    <property type="component" value="Unassembled WGS sequence"/>
</dbReference>
<reference evidence="1 2" key="1">
    <citation type="submission" date="2019-04" db="EMBL/GenBank/DDBJ databases">
        <title>Friends and foes A comparative genomics study of 23 Aspergillus species from section Flavi.</title>
        <authorList>
            <consortium name="DOE Joint Genome Institute"/>
            <person name="Kjaerbolling I."/>
            <person name="Vesth T."/>
            <person name="Frisvad J.C."/>
            <person name="Nybo J.L."/>
            <person name="Theobald S."/>
            <person name="Kildgaard S."/>
            <person name="Isbrandt T."/>
            <person name="Kuo A."/>
            <person name="Sato A."/>
            <person name="Lyhne E.K."/>
            <person name="Kogle M.E."/>
            <person name="Wiebenga A."/>
            <person name="Kun R.S."/>
            <person name="Lubbers R.J."/>
            <person name="Makela M.R."/>
            <person name="Barry K."/>
            <person name="Chovatia M."/>
            <person name="Clum A."/>
            <person name="Daum C."/>
            <person name="Haridas S."/>
            <person name="He G."/>
            <person name="LaButti K."/>
            <person name="Lipzen A."/>
            <person name="Mondo S."/>
            <person name="Riley R."/>
            <person name="Salamov A."/>
            <person name="Simmons B.A."/>
            <person name="Magnuson J.K."/>
            <person name="Henrissat B."/>
            <person name="Mortensen U.H."/>
            <person name="Larsen T.O."/>
            <person name="Devries R.P."/>
            <person name="Grigoriev I.V."/>
            <person name="Machida M."/>
            <person name="Baker S.E."/>
            <person name="Andersen M.R."/>
        </authorList>
    </citation>
    <scope>NUCLEOTIDE SEQUENCE [LARGE SCALE GENOMIC DNA]</scope>
    <source>
        <strain evidence="1 2">CBS 117626</strain>
    </source>
</reference>
<dbReference type="OrthoDB" id="2013972at2759"/>
<dbReference type="CDD" id="cd02440">
    <property type="entry name" value="AdoMet_MTases"/>
    <property type="match status" value="1"/>
</dbReference>
<accession>A0A5N6V665</accession>
<dbReference type="InterPro" id="IPR029063">
    <property type="entry name" value="SAM-dependent_MTases_sf"/>
</dbReference>
<protein>
    <submittedName>
        <fullName evidence="1">S-adenosyl-L-methionine-dependent methyltransferase</fullName>
    </submittedName>
</protein>
<evidence type="ECO:0000313" key="2">
    <source>
        <dbReference type="Proteomes" id="UP000326950"/>
    </source>
</evidence>
<keyword evidence="1" id="KW-0808">Transferase</keyword>
<dbReference type="GO" id="GO:0032259">
    <property type="term" value="P:methylation"/>
    <property type="evidence" value="ECO:0007669"/>
    <property type="project" value="UniProtKB-KW"/>
</dbReference>
<dbReference type="GO" id="GO:0008168">
    <property type="term" value="F:methyltransferase activity"/>
    <property type="evidence" value="ECO:0007669"/>
    <property type="project" value="UniProtKB-KW"/>
</dbReference>
<dbReference type="EMBL" id="ML738594">
    <property type="protein sequence ID" value="KAE8166506.1"/>
    <property type="molecule type" value="Genomic_DNA"/>
</dbReference>
<gene>
    <name evidence="1" type="ORF">BDV40DRAFT_255867</name>
</gene>
<dbReference type="SUPFAM" id="SSF53335">
    <property type="entry name" value="S-adenosyl-L-methionine-dependent methyltransferases"/>
    <property type="match status" value="1"/>
</dbReference>